<evidence type="ECO:0000313" key="2">
    <source>
        <dbReference type="EMBL" id="SFK82038.1"/>
    </source>
</evidence>
<proteinExistence type="predicted"/>
<dbReference type="InterPro" id="IPR011105">
    <property type="entry name" value="Cell_wall_hydrolase_SleB"/>
</dbReference>
<feature type="domain" description="Cell wall hydrolase SleB" evidence="1">
    <location>
        <begin position="100"/>
        <end position="211"/>
    </location>
</feature>
<dbReference type="OrthoDB" id="9785345at2"/>
<gene>
    <name evidence="2" type="ORF">SAMN04488036_102354</name>
</gene>
<keyword evidence="2" id="KW-0378">Hydrolase</keyword>
<reference evidence="3" key="1">
    <citation type="submission" date="2016-10" db="EMBL/GenBank/DDBJ databases">
        <authorList>
            <person name="Varghese N."/>
            <person name="Submissions S."/>
        </authorList>
    </citation>
    <scope>NUCLEOTIDE SEQUENCE [LARGE SCALE GENOMIC DNA]</scope>
    <source>
        <strain evidence="3">DSM 28453</strain>
    </source>
</reference>
<sequence length="220" mass="24507">MLGYEDVMRTFICAFVAATLSASIAVSEASPAGQDAADQPRTVVLFDGKSLREIFAPKKRKPTEVSYSRAFIDSLPKIDDKKRSDAHVCLAEALYFEARGESVKGQFAVAEVIMNRAEHGNFPESVCGVINQGTASGRKYQCQFTYNCDGVTNRIHEKDAYERVMKVAHLTLDGAPRELTDGATHYHTKAVSPRWSRTFPRTATIGVHHFYRMPTRLTQN</sequence>
<accession>A0A1I4CLB9</accession>
<dbReference type="Pfam" id="PF07486">
    <property type="entry name" value="Hydrolase_2"/>
    <property type="match status" value="1"/>
</dbReference>
<dbReference type="InterPro" id="IPR042047">
    <property type="entry name" value="SleB_dom1"/>
</dbReference>
<dbReference type="Proteomes" id="UP000198851">
    <property type="component" value="Unassembled WGS sequence"/>
</dbReference>
<dbReference type="Gene3D" id="1.10.10.2520">
    <property type="entry name" value="Cell wall hydrolase SleB, domain 1"/>
    <property type="match status" value="1"/>
</dbReference>
<dbReference type="GO" id="GO:0016787">
    <property type="term" value="F:hydrolase activity"/>
    <property type="evidence" value="ECO:0007669"/>
    <property type="project" value="UniProtKB-KW"/>
</dbReference>
<evidence type="ECO:0000259" key="1">
    <source>
        <dbReference type="Pfam" id="PF07486"/>
    </source>
</evidence>
<name>A0A1I4CLB9_9RHOB</name>
<organism evidence="2 3">
    <name type="scientific">Shimia haliotis</name>
    <dbReference type="NCBI Taxonomy" id="1280847"/>
    <lineage>
        <taxon>Bacteria</taxon>
        <taxon>Pseudomonadati</taxon>
        <taxon>Pseudomonadota</taxon>
        <taxon>Alphaproteobacteria</taxon>
        <taxon>Rhodobacterales</taxon>
        <taxon>Roseobacteraceae</taxon>
    </lineage>
</organism>
<keyword evidence="3" id="KW-1185">Reference proteome</keyword>
<dbReference type="STRING" id="1280847.SAMN04488036_102354"/>
<dbReference type="AlphaFoldDB" id="A0A1I4CLB9"/>
<dbReference type="EMBL" id="FOSZ01000002">
    <property type="protein sequence ID" value="SFK82038.1"/>
    <property type="molecule type" value="Genomic_DNA"/>
</dbReference>
<evidence type="ECO:0000313" key="3">
    <source>
        <dbReference type="Proteomes" id="UP000198851"/>
    </source>
</evidence>
<protein>
    <submittedName>
        <fullName evidence="2">Cell Wall Hydrolase</fullName>
    </submittedName>
</protein>